<dbReference type="Proteomes" id="UP001190700">
    <property type="component" value="Unassembled WGS sequence"/>
</dbReference>
<reference evidence="1 2" key="1">
    <citation type="journal article" date="2015" name="Genome Biol. Evol.">
        <title>Comparative Genomics of a Bacterivorous Green Alga Reveals Evolutionary Causalities and Consequences of Phago-Mixotrophic Mode of Nutrition.</title>
        <authorList>
            <person name="Burns J.A."/>
            <person name="Paasch A."/>
            <person name="Narechania A."/>
            <person name="Kim E."/>
        </authorList>
    </citation>
    <scope>NUCLEOTIDE SEQUENCE [LARGE SCALE GENOMIC DNA]</scope>
    <source>
        <strain evidence="1 2">PLY_AMNH</strain>
    </source>
</reference>
<name>A0AAE0KYL0_9CHLO</name>
<comment type="caution">
    <text evidence="1">The sequence shown here is derived from an EMBL/GenBank/DDBJ whole genome shotgun (WGS) entry which is preliminary data.</text>
</comment>
<protein>
    <submittedName>
        <fullName evidence="1">Uncharacterized protein</fullName>
    </submittedName>
</protein>
<sequence>MQNVRGAGERVLEAEASKHELPEGLRILPEARGWRRRPAGGGARLAEVRGWGSFYDTRPASHKELTFVNTVPSGFACLTRPTTRSSPGCSASRDGATRDLNTLPEEGGSRLNPIPAVLSLCLQLGVNLPLVREVSAMGAGRCACVGEVAEFGYHYMARHCRGMFTYRNDAV</sequence>
<evidence type="ECO:0000313" key="2">
    <source>
        <dbReference type="Proteomes" id="UP001190700"/>
    </source>
</evidence>
<evidence type="ECO:0000313" key="1">
    <source>
        <dbReference type="EMBL" id="KAK3265578.1"/>
    </source>
</evidence>
<dbReference type="AlphaFoldDB" id="A0AAE0KYL0"/>
<keyword evidence="2" id="KW-1185">Reference proteome</keyword>
<dbReference type="EMBL" id="LGRX02013820">
    <property type="protein sequence ID" value="KAK3265578.1"/>
    <property type="molecule type" value="Genomic_DNA"/>
</dbReference>
<organism evidence="1 2">
    <name type="scientific">Cymbomonas tetramitiformis</name>
    <dbReference type="NCBI Taxonomy" id="36881"/>
    <lineage>
        <taxon>Eukaryota</taxon>
        <taxon>Viridiplantae</taxon>
        <taxon>Chlorophyta</taxon>
        <taxon>Pyramimonadophyceae</taxon>
        <taxon>Pyramimonadales</taxon>
        <taxon>Pyramimonadaceae</taxon>
        <taxon>Cymbomonas</taxon>
    </lineage>
</organism>
<proteinExistence type="predicted"/>
<gene>
    <name evidence="1" type="ORF">CYMTET_25744</name>
</gene>
<accession>A0AAE0KYL0</accession>